<dbReference type="Proteomes" id="UP001500280">
    <property type="component" value="Unassembled WGS sequence"/>
</dbReference>
<gene>
    <name evidence="2" type="ORF">GCM10009745_49160</name>
</gene>
<evidence type="ECO:0000256" key="1">
    <source>
        <dbReference type="SAM" id="SignalP"/>
    </source>
</evidence>
<dbReference type="RefSeq" id="WP_344156393.1">
    <property type="nucleotide sequence ID" value="NZ_BAAANF010000017.1"/>
</dbReference>
<dbReference type="PROSITE" id="PS51257">
    <property type="entry name" value="PROKAR_LIPOPROTEIN"/>
    <property type="match status" value="1"/>
</dbReference>
<organism evidence="2 3">
    <name type="scientific">Kribbella yunnanensis</name>
    <dbReference type="NCBI Taxonomy" id="190194"/>
    <lineage>
        <taxon>Bacteria</taxon>
        <taxon>Bacillati</taxon>
        <taxon>Actinomycetota</taxon>
        <taxon>Actinomycetes</taxon>
        <taxon>Propionibacteriales</taxon>
        <taxon>Kribbellaceae</taxon>
        <taxon>Kribbella</taxon>
    </lineage>
</organism>
<evidence type="ECO:0000313" key="3">
    <source>
        <dbReference type="Proteomes" id="UP001500280"/>
    </source>
</evidence>
<keyword evidence="3" id="KW-1185">Reference proteome</keyword>
<name>A0ABN2I1R6_9ACTN</name>
<sequence length="300" mass="33313">MLRGLAVGLLVAASVAACGSKDTPAAVRLTPTVSPTPTPTVTTPVAVPKVTPTAEPTVDRAILKLVAENGLYEAGQVPVVRCVLPRKMPRTSTEFRAYGRVIVGCMDRAWEPVIRQARGRFTPIELVQSYDLRKPSASPECGKPPTNMDAFYRRGTICYEWPEFRNPDDPVRNLVDFQQLLAHEYGHHVQSMATILDLYDRVYWKKPSKAVLLENERRLELQASCLGAAFLGANRTSFGLTGERERIWTSIVHRVGDENNTLKIRDHGSYKSHAYWTTRAFASTNPATCNTFTAAPKRVS</sequence>
<keyword evidence="1" id="KW-0732">Signal</keyword>
<feature type="chain" id="PRO_5046417623" description="Metalloprotease" evidence="1">
    <location>
        <begin position="18"/>
        <end position="300"/>
    </location>
</feature>
<feature type="signal peptide" evidence="1">
    <location>
        <begin position="1"/>
        <end position="17"/>
    </location>
</feature>
<dbReference type="Pfam" id="PF04228">
    <property type="entry name" value="Zn_peptidase"/>
    <property type="match status" value="1"/>
</dbReference>
<reference evidence="2 3" key="1">
    <citation type="journal article" date="2019" name="Int. J. Syst. Evol. Microbiol.">
        <title>The Global Catalogue of Microorganisms (GCM) 10K type strain sequencing project: providing services to taxonomists for standard genome sequencing and annotation.</title>
        <authorList>
            <consortium name="The Broad Institute Genomics Platform"/>
            <consortium name="The Broad Institute Genome Sequencing Center for Infectious Disease"/>
            <person name="Wu L."/>
            <person name="Ma J."/>
        </authorList>
    </citation>
    <scope>NUCLEOTIDE SEQUENCE [LARGE SCALE GENOMIC DNA]</scope>
    <source>
        <strain evidence="2 3">JCM 14307</strain>
    </source>
</reference>
<dbReference type="InterPro" id="IPR007343">
    <property type="entry name" value="Uncharacterised_pept_Zn_put"/>
</dbReference>
<protein>
    <recommendedName>
        <fullName evidence="4">Metalloprotease</fullName>
    </recommendedName>
</protein>
<proteinExistence type="predicted"/>
<evidence type="ECO:0000313" key="2">
    <source>
        <dbReference type="EMBL" id="GAA1697154.1"/>
    </source>
</evidence>
<comment type="caution">
    <text evidence="2">The sequence shown here is derived from an EMBL/GenBank/DDBJ whole genome shotgun (WGS) entry which is preliminary data.</text>
</comment>
<evidence type="ECO:0008006" key="4">
    <source>
        <dbReference type="Google" id="ProtNLM"/>
    </source>
</evidence>
<accession>A0ABN2I1R6</accession>
<dbReference type="EMBL" id="BAAANF010000017">
    <property type="protein sequence ID" value="GAA1697154.1"/>
    <property type="molecule type" value="Genomic_DNA"/>
</dbReference>